<dbReference type="InterPro" id="IPR014859">
    <property type="entry name" value="Phage_TAC_4"/>
</dbReference>
<keyword evidence="2" id="KW-1185">Reference proteome</keyword>
<evidence type="ECO:0000313" key="1">
    <source>
        <dbReference type="EMBL" id="RXZ42711.1"/>
    </source>
</evidence>
<dbReference type="Pfam" id="PF08748">
    <property type="entry name" value="Phage_TAC_4"/>
    <property type="match status" value="1"/>
</dbReference>
<dbReference type="RefSeq" id="WP_129213501.1">
    <property type="nucleotide sequence ID" value="NZ_REGR01000014.1"/>
</dbReference>
<sequence>MANAPFSLVAAPTFKAKAAIPVPGAAPAEVEFTFKHRTREDLTEFSKGLVGREDVDVILDVASGWELTDDFGAESIKTLTQNYHGSVRAILDTYYRELTAARLGN</sequence>
<proteinExistence type="predicted"/>
<protein>
    <recommendedName>
        <fullName evidence="3">Phage tail assembly protein</fullName>
    </recommendedName>
</protein>
<accession>A0ABY0FAU9</accession>
<dbReference type="EMBL" id="REGR01000014">
    <property type="protein sequence ID" value="RXZ42711.1"/>
    <property type="molecule type" value="Genomic_DNA"/>
</dbReference>
<evidence type="ECO:0008006" key="3">
    <source>
        <dbReference type="Google" id="ProtNLM"/>
    </source>
</evidence>
<comment type="caution">
    <text evidence="1">The sequence shown here is derived from an EMBL/GenBank/DDBJ whole genome shotgun (WGS) entry which is preliminary data.</text>
</comment>
<name>A0ABY0FAU9_9NEIS</name>
<gene>
    <name evidence="1" type="ORF">EBB06_12520</name>
</gene>
<evidence type="ECO:0000313" key="2">
    <source>
        <dbReference type="Proteomes" id="UP000290682"/>
    </source>
</evidence>
<organism evidence="1 2">
    <name type="scientific">Crenobacter cavernae</name>
    <dbReference type="NCBI Taxonomy" id="2290923"/>
    <lineage>
        <taxon>Bacteria</taxon>
        <taxon>Pseudomonadati</taxon>
        <taxon>Pseudomonadota</taxon>
        <taxon>Betaproteobacteria</taxon>
        <taxon>Neisseriales</taxon>
        <taxon>Neisseriaceae</taxon>
        <taxon>Crenobacter</taxon>
    </lineage>
</organism>
<dbReference type="Proteomes" id="UP000290682">
    <property type="component" value="Unassembled WGS sequence"/>
</dbReference>
<reference evidence="1 2" key="1">
    <citation type="submission" date="2018-10" db="EMBL/GenBank/DDBJ databases">
        <title>Draft genome of Fastidiocella sp. strain 375T, a bacterium isolated from a karstic cave dripping water.</title>
        <authorList>
            <person name="Coelho C."/>
            <person name="Verissimo A."/>
            <person name="Tiago I."/>
        </authorList>
    </citation>
    <scope>NUCLEOTIDE SEQUENCE [LARGE SCALE GENOMIC DNA]</scope>
    <source>
        <strain evidence="1 2">CAVE-375</strain>
    </source>
</reference>